<dbReference type="EMBL" id="JAEHOD010000049">
    <property type="protein sequence ID" value="KAG2436535.1"/>
    <property type="molecule type" value="Genomic_DNA"/>
</dbReference>
<dbReference type="Proteomes" id="UP000613740">
    <property type="component" value="Unassembled WGS sequence"/>
</dbReference>
<reference evidence="1" key="1">
    <citation type="journal article" date="2020" name="bioRxiv">
        <title>Comparative genomics of Chlamydomonas.</title>
        <authorList>
            <person name="Craig R.J."/>
            <person name="Hasan A.R."/>
            <person name="Ness R.W."/>
            <person name="Keightley P.D."/>
        </authorList>
    </citation>
    <scope>NUCLEOTIDE SEQUENCE</scope>
    <source>
        <strain evidence="1">CCAP 11/173</strain>
    </source>
</reference>
<organism evidence="1 2">
    <name type="scientific">Chlamydomonas schloesseri</name>
    <dbReference type="NCBI Taxonomy" id="2026947"/>
    <lineage>
        <taxon>Eukaryota</taxon>
        <taxon>Viridiplantae</taxon>
        <taxon>Chlorophyta</taxon>
        <taxon>core chlorophytes</taxon>
        <taxon>Chlorophyceae</taxon>
        <taxon>CS clade</taxon>
        <taxon>Chlamydomonadales</taxon>
        <taxon>Chlamydomonadaceae</taxon>
        <taxon>Chlamydomonas</taxon>
    </lineage>
</organism>
<sequence length="73" mass="8428">MRVNTDPTMGMSWYPALLTPGCSPSLKVNSMFSYFKKNAGFRTTTPVMPGSLVVWFQLWKVWSWWRSSVVHVL</sequence>
<name>A0A835TEU8_9CHLO</name>
<protein>
    <submittedName>
        <fullName evidence="1">Uncharacterized protein</fullName>
    </submittedName>
</protein>
<gene>
    <name evidence="1" type="ORF">HYH02_011473</name>
</gene>
<evidence type="ECO:0000313" key="2">
    <source>
        <dbReference type="Proteomes" id="UP000613740"/>
    </source>
</evidence>
<keyword evidence="2" id="KW-1185">Reference proteome</keyword>
<accession>A0A835TEU8</accession>
<dbReference type="AlphaFoldDB" id="A0A835TEU8"/>
<comment type="caution">
    <text evidence="1">The sequence shown here is derived from an EMBL/GenBank/DDBJ whole genome shotgun (WGS) entry which is preliminary data.</text>
</comment>
<evidence type="ECO:0000313" key="1">
    <source>
        <dbReference type="EMBL" id="KAG2436535.1"/>
    </source>
</evidence>
<proteinExistence type="predicted"/>